<name>A0ABW3S8P9_9BACL</name>
<feature type="domain" description="Methyltransferase type 11" evidence="4">
    <location>
        <begin position="47"/>
        <end position="141"/>
    </location>
</feature>
<proteinExistence type="predicted"/>
<dbReference type="Gene3D" id="3.40.50.150">
    <property type="entry name" value="Vaccinia Virus protein VP39"/>
    <property type="match status" value="1"/>
</dbReference>
<evidence type="ECO:0000256" key="3">
    <source>
        <dbReference type="ARBA" id="ARBA00022691"/>
    </source>
</evidence>
<dbReference type="CDD" id="cd02440">
    <property type="entry name" value="AdoMet_MTases"/>
    <property type="match status" value="1"/>
</dbReference>
<evidence type="ECO:0000313" key="6">
    <source>
        <dbReference type="Proteomes" id="UP001597211"/>
    </source>
</evidence>
<dbReference type="EC" id="2.1.1.222" evidence="5"/>
<dbReference type="PANTHER" id="PTHR43464">
    <property type="entry name" value="METHYLTRANSFERASE"/>
    <property type="match status" value="1"/>
</dbReference>
<dbReference type="GO" id="GO:0102208">
    <property type="term" value="F:2-polyprenyl-6-hydroxyphenol methylase activity"/>
    <property type="evidence" value="ECO:0007669"/>
    <property type="project" value="UniProtKB-EC"/>
</dbReference>
<dbReference type="GO" id="GO:0061542">
    <property type="term" value="F:3-demethylubiquinol 3-O-methyltransferase activity"/>
    <property type="evidence" value="ECO:0007669"/>
    <property type="project" value="UniProtKB-EC"/>
</dbReference>
<dbReference type="SUPFAM" id="SSF53335">
    <property type="entry name" value="S-adenosyl-L-methionine-dependent methyltransferases"/>
    <property type="match status" value="1"/>
</dbReference>
<keyword evidence="3" id="KW-0949">S-adenosyl-L-methionine</keyword>
<dbReference type="Proteomes" id="UP001597211">
    <property type="component" value="Unassembled WGS sequence"/>
</dbReference>
<evidence type="ECO:0000259" key="4">
    <source>
        <dbReference type="Pfam" id="PF08241"/>
    </source>
</evidence>
<evidence type="ECO:0000313" key="5">
    <source>
        <dbReference type="EMBL" id="MFD1180326.1"/>
    </source>
</evidence>
<sequence>MKQNKYDEPAFFAEYEKMPRSVHGLKAAGEWHVFKTLLPELRGKKVLDLGCGFGWHCRYAREQQADQVVGVDISEKMLRKAREWTDDPAITYINSPIEDLDVPGGGFDVVISSLALHYIESFAAVCHKVSRCLAANGAFVFSVEHPIFTSLGEQDWHYDESGRPLHWPVDDYQAEGRRETSFLTDGVIKYHRTFSTYLNDLIAAGFRIKAVKEPGPSEEMLRNVPGMQDELRRPMFLLISAEKGI</sequence>
<evidence type="ECO:0000256" key="2">
    <source>
        <dbReference type="ARBA" id="ARBA00022679"/>
    </source>
</evidence>
<dbReference type="InterPro" id="IPR029063">
    <property type="entry name" value="SAM-dependent_MTases_sf"/>
</dbReference>
<dbReference type="GO" id="GO:0032259">
    <property type="term" value="P:methylation"/>
    <property type="evidence" value="ECO:0007669"/>
    <property type="project" value="UniProtKB-KW"/>
</dbReference>
<reference evidence="6" key="1">
    <citation type="journal article" date="2019" name="Int. J. Syst. Evol. Microbiol.">
        <title>The Global Catalogue of Microorganisms (GCM) 10K type strain sequencing project: providing services to taxonomists for standard genome sequencing and annotation.</title>
        <authorList>
            <consortium name="The Broad Institute Genomics Platform"/>
            <consortium name="The Broad Institute Genome Sequencing Center for Infectious Disease"/>
            <person name="Wu L."/>
            <person name="Ma J."/>
        </authorList>
    </citation>
    <scope>NUCLEOTIDE SEQUENCE [LARGE SCALE GENOMIC DNA]</scope>
    <source>
        <strain evidence="6">CCUG 48216</strain>
    </source>
</reference>
<organism evidence="5 6">
    <name type="scientific">Paenibacillus timonensis</name>
    <dbReference type="NCBI Taxonomy" id="225915"/>
    <lineage>
        <taxon>Bacteria</taxon>
        <taxon>Bacillati</taxon>
        <taxon>Bacillota</taxon>
        <taxon>Bacilli</taxon>
        <taxon>Bacillales</taxon>
        <taxon>Paenibacillaceae</taxon>
        <taxon>Paenibacillus</taxon>
    </lineage>
</organism>
<protein>
    <submittedName>
        <fullName evidence="5">Class I SAM-dependent methyltransferase</fullName>
        <ecNumber evidence="5">2.1.1.222</ecNumber>
        <ecNumber evidence="5">2.1.1.64</ecNumber>
    </submittedName>
</protein>
<dbReference type="EC" id="2.1.1.64" evidence="5"/>
<keyword evidence="1 5" id="KW-0489">Methyltransferase</keyword>
<keyword evidence="2 5" id="KW-0808">Transferase</keyword>
<keyword evidence="6" id="KW-1185">Reference proteome</keyword>
<evidence type="ECO:0000256" key="1">
    <source>
        <dbReference type="ARBA" id="ARBA00022603"/>
    </source>
</evidence>
<dbReference type="EMBL" id="JBHTKZ010000002">
    <property type="protein sequence ID" value="MFD1180326.1"/>
    <property type="molecule type" value="Genomic_DNA"/>
</dbReference>
<dbReference type="RefSeq" id="WP_240267487.1">
    <property type="nucleotide sequence ID" value="NZ_JAKSXN010000001.1"/>
</dbReference>
<dbReference type="PANTHER" id="PTHR43464:SF19">
    <property type="entry name" value="UBIQUINONE BIOSYNTHESIS O-METHYLTRANSFERASE, MITOCHONDRIAL"/>
    <property type="match status" value="1"/>
</dbReference>
<dbReference type="Pfam" id="PF08241">
    <property type="entry name" value="Methyltransf_11"/>
    <property type="match status" value="1"/>
</dbReference>
<gene>
    <name evidence="5" type="ORF">ACFQ2Z_03045</name>
</gene>
<comment type="caution">
    <text evidence="5">The sequence shown here is derived from an EMBL/GenBank/DDBJ whole genome shotgun (WGS) entry which is preliminary data.</text>
</comment>
<dbReference type="InterPro" id="IPR013216">
    <property type="entry name" value="Methyltransf_11"/>
</dbReference>
<accession>A0ABW3S8P9</accession>